<dbReference type="Proteomes" id="UP000037020">
    <property type="component" value="Unassembled WGS sequence"/>
</dbReference>
<dbReference type="EMBL" id="LGUT01000951">
    <property type="protein sequence ID" value="KOG89948.1"/>
    <property type="molecule type" value="Genomic_DNA"/>
</dbReference>
<organism evidence="1 2">
    <name type="scientific">Streptomyces varsoviensis</name>
    <dbReference type="NCBI Taxonomy" id="67373"/>
    <lineage>
        <taxon>Bacteria</taxon>
        <taxon>Bacillati</taxon>
        <taxon>Actinomycetota</taxon>
        <taxon>Actinomycetes</taxon>
        <taxon>Kitasatosporales</taxon>
        <taxon>Streptomycetaceae</taxon>
        <taxon>Streptomyces</taxon>
    </lineage>
</organism>
<accession>A0ABR5J930</accession>
<dbReference type="NCBIfam" id="TIGR02913">
    <property type="entry name" value="HAF_rpt"/>
    <property type="match status" value="1"/>
</dbReference>
<evidence type="ECO:0000313" key="2">
    <source>
        <dbReference type="Proteomes" id="UP000037020"/>
    </source>
</evidence>
<comment type="caution">
    <text evidence="1">The sequence shown here is derived from an EMBL/GenBank/DDBJ whole genome shotgun (WGS) entry which is preliminary data.</text>
</comment>
<sequence length="200" mass="20668">MKWSPGGAVTDLGALARARWPQHDASDAFGINDSGTVIGQAFKAYPASRSEPHAVKWENDGTITDLGPDAGAASISPQGLMAGSRRLDGAVWQTAVRWAPDGTATALTPPVGRSADATAFGVNDAGTVVGHSWSGNPSRENQRAMRWGADGAGVDLGSAPSDPYSSARFVNSGGTIAGVSIRTPIYTYLAGSHHAVVWRP</sequence>
<keyword evidence="2" id="KW-1185">Reference proteome</keyword>
<proteinExistence type="predicted"/>
<name>A0ABR5J930_9ACTN</name>
<evidence type="ECO:0000313" key="1">
    <source>
        <dbReference type="EMBL" id="KOG89948.1"/>
    </source>
</evidence>
<dbReference type="InterPro" id="IPR014262">
    <property type="entry name" value="HAF_rpt"/>
</dbReference>
<reference evidence="1 2" key="1">
    <citation type="submission" date="2015-07" db="EMBL/GenBank/DDBJ databases">
        <authorList>
            <person name="Ju K.-S."/>
            <person name="Doroghazi J.R."/>
            <person name="Metcalf W.W."/>
        </authorList>
    </citation>
    <scope>NUCLEOTIDE SEQUENCE [LARGE SCALE GENOMIC DNA]</scope>
    <source>
        <strain evidence="1 2">NRRL B-3589</strain>
    </source>
</reference>
<gene>
    <name evidence="1" type="ORF">ADK38_11445</name>
</gene>
<protein>
    <submittedName>
        <fullName evidence="1">Uncharacterized protein</fullName>
    </submittedName>
</protein>